<dbReference type="AlphaFoldDB" id="N6V2D0"/>
<keyword evidence="2" id="KW-0032">Aminotransferase</keyword>
<organism evidence="2 3">
    <name type="scientific">Methanocaldococcus villosus KIN24-T80</name>
    <dbReference type="NCBI Taxonomy" id="1069083"/>
    <lineage>
        <taxon>Archaea</taxon>
        <taxon>Methanobacteriati</taxon>
        <taxon>Methanobacteriota</taxon>
        <taxon>Methanomada group</taxon>
        <taxon>Methanococci</taxon>
        <taxon>Methanococcales</taxon>
        <taxon>Methanocaldococcaceae</taxon>
        <taxon>Methanocaldococcus</taxon>
    </lineage>
</organism>
<evidence type="ECO:0000313" key="3">
    <source>
        <dbReference type="Proteomes" id="UP000053695"/>
    </source>
</evidence>
<dbReference type="PANTHER" id="PTHR43094:SF1">
    <property type="entry name" value="AMINOTRANSFERASE CLASS-III"/>
    <property type="match status" value="1"/>
</dbReference>
<dbReference type="InterPro" id="IPR015422">
    <property type="entry name" value="PyrdxlP-dep_Trfase_small"/>
</dbReference>
<dbReference type="Gene3D" id="3.90.1150.10">
    <property type="entry name" value="Aspartate Aminotransferase, domain 1"/>
    <property type="match status" value="1"/>
</dbReference>
<reference evidence="2 3" key="1">
    <citation type="journal article" date="2013" name="Genome Announc.">
        <title>Draft Genome Sequence of a Highly Flagellated, Fast-Swimming Archaeon, Methanocaldococcus villosus Strain KIN24-T80 (DSM 22612).</title>
        <authorList>
            <person name="Thennarasu S."/>
            <person name="Polireddy D."/>
            <person name="Antony A."/>
            <person name="Yada M.R."/>
            <person name="Algarawi S."/>
            <person name="Sivakumar N."/>
        </authorList>
    </citation>
    <scope>NUCLEOTIDE SEQUENCE [LARGE SCALE GENOMIC DNA]</scope>
    <source>
        <strain evidence="2 3">KIN24-T80</strain>
    </source>
</reference>
<dbReference type="PANTHER" id="PTHR43094">
    <property type="entry name" value="AMINOTRANSFERASE"/>
    <property type="match status" value="1"/>
</dbReference>
<comment type="similarity">
    <text evidence="1">Belongs to the class-III pyridoxal-phosphate-dependent aminotransferase family.</text>
</comment>
<dbReference type="GO" id="GO:0008483">
    <property type="term" value="F:transaminase activity"/>
    <property type="evidence" value="ECO:0007669"/>
    <property type="project" value="UniProtKB-KW"/>
</dbReference>
<keyword evidence="3" id="KW-1185">Reference proteome</keyword>
<dbReference type="OrthoDB" id="6534at2157"/>
<gene>
    <name evidence="2" type="ORF">J422_02579</name>
</gene>
<evidence type="ECO:0000256" key="1">
    <source>
        <dbReference type="ARBA" id="ARBA00008954"/>
    </source>
</evidence>
<evidence type="ECO:0000313" key="2">
    <source>
        <dbReference type="EMBL" id="ENN96423.1"/>
    </source>
</evidence>
<dbReference type="PATRIC" id="fig|1069083.5.peg.505"/>
<dbReference type="SUPFAM" id="SSF53383">
    <property type="entry name" value="PLP-dependent transferases"/>
    <property type="match status" value="1"/>
</dbReference>
<dbReference type="Pfam" id="PF00202">
    <property type="entry name" value="Aminotran_3"/>
    <property type="match status" value="1"/>
</dbReference>
<protein>
    <submittedName>
        <fullName evidence="2">Adenosylmethionine-8-amino-7-oxononanoate aminotransferase</fullName>
    </submittedName>
</protein>
<accession>N6V2D0</accession>
<dbReference type="Proteomes" id="UP000053695">
    <property type="component" value="Unassembled WGS sequence"/>
</dbReference>
<dbReference type="GO" id="GO:0005829">
    <property type="term" value="C:cytosol"/>
    <property type="evidence" value="ECO:0007669"/>
    <property type="project" value="TreeGrafter"/>
</dbReference>
<name>N6V2D0_9EURY</name>
<proteinExistence type="inferred from homology"/>
<dbReference type="InterPro" id="IPR015424">
    <property type="entry name" value="PyrdxlP-dep_Trfase"/>
</dbReference>
<keyword evidence="2" id="KW-0808">Transferase</keyword>
<dbReference type="RefSeq" id="WP_004590479.1">
    <property type="nucleotide sequence ID" value="NZ_APMM01000016.1"/>
</dbReference>
<feature type="non-terminal residue" evidence="2">
    <location>
        <position position="1"/>
    </location>
</feature>
<sequence>KERVIEKIQPKIKLFHELLRELKDLEHVGDVRGRGFMVGIELVKDKETKEPYPYGYKAGFRVAEALLKRNIYMRPIGNVIILVPPLSITEEEIEYLCSSLYDAIKEAL</sequence>
<dbReference type="InterPro" id="IPR005814">
    <property type="entry name" value="Aminotrans_3"/>
</dbReference>
<dbReference type="EMBL" id="APMM01000016">
    <property type="protein sequence ID" value="ENN96423.1"/>
    <property type="molecule type" value="Genomic_DNA"/>
</dbReference>
<dbReference type="GO" id="GO:0030170">
    <property type="term" value="F:pyridoxal phosphate binding"/>
    <property type="evidence" value="ECO:0007669"/>
    <property type="project" value="InterPro"/>
</dbReference>
<comment type="caution">
    <text evidence="2">The sequence shown here is derived from an EMBL/GenBank/DDBJ whole genome shotgun (WGS) entry which is preliminary data.</text>
</comment>